<dbReference type="Proteomes" id="UP000460157">
    <property type="component" value="Unassembled WGS sequence"/>
</dbReference>
<keyword evidence="4" id="KW-1185">Reference proteome</keyword>
<evidence type="ECO:0000256" key="1">
    <source>
        <dbReference type="SAM" id="Coils"/>
    </source>
</evidence>
<evidence type="ECO:0000256" key="2">
    <source>
        <dbReference type="SAM" id="MobiDB-lite"/>
    </source>
</evidence>
<evidence type="ECO:0000313" key="4">
    <source>
        <dbReference type="Proteomes" id="UP000460157"/>
    </source>
</evidence>
<reference evidence="3 4" key="1">
    <citation type="submission" date="2019-12" db="EMBL/GenBank/DDBJ databases">
        <title>Nesterenkonia muleiensis sp. nov., a novel actinobacterium isolated from sap of Populus euphratica.</title>
        <authorList>
            <person name="Wang R."/>
        </authorList>
    </citation>
    <scope>NUCLEOTIDE SEQUENCE [LARGE SCALE GENOMIC DNA]</scope>
    <source>
        <strain evidence="3 4">F10</strain>
    </source>
</reference>
<dbReference type="EMBL" id="WRPM01000031">
    <property type="protein sequence ID" value="MVT25751.1"/>
    <property type="molecule type" value="Genomic_DNA"/>
</dbReference>
<keyword evidence="1" id="KW-0175">Coiled coil</keyword>
<name>A0A7K1UI27_9MICC</name>
<evidence type="ECO:0000313" key="3">
    <source>
        <dbReference type="EMBL" id="MVT25751.1"/>
    </source>
</evidence>
<dbReference type="RefSeq" id="WP_157321972.1">
    <property type="nucleotide sequence ID" value="NZ_BMFX01000007.1"/>
</dbReference>
<comment type="caution">
    <text evidence="3">The sequence shown here is derived from an EMBL/GenBank/DDBJ whole genome shotgun (WGS) entry which is preliminary data.</text>
</comment>
<protein>
    <submittedName>
        <fullName evidence="3">Uncharacterized protein</fullName>
    </submittedName>
</protein>
<gene>
    <name evidence="3" type="ORF">GNZ21_05140</name>
</gene>
<feature type="coiled-coil region" evidence="1">
    <location>
        <begin position="135"/>
        <end position="162"/>
    </location>
</feature>
<dbReference type="OrthoDB" id="9798407at2"/>
<proteinExistence type="predicted"/>
<organism evidence="3 4">
    <name type="scientific">Nesterenkonia alkaliphila</name>
    <dbReference type="NCBI Taxonomy" id="1463631"/>
    <lineage>
        <taxon>Bacteria</taxon>
        <taxon>Bacillati</taxon>
        <taxon>Actinomycetota</taxon>
        <taxon>Actinomycetes</taxon>
        <taxon>Micrococcales</taxon>
        <taxon>Micrococcaceae</taxon>
        <taxon>Nesterenkonia</taxon>
    </lineage>
</organism>
<accession>A0A7K1UI27</accession>
<feature type="region of interest" description="Disordered" evidence="2">
    <location>
        <begin position="1"/>
        <end position="23"/>
    </location>
</feature>
<dbReference type="AlphaFoldDB" id="A0A7K1UI27"/>
<dbReference type="Gene3D" id="1.10.287.2610">
    <property type="match status" value="1"/>
</dbReference>
<sequence length="254" mass="28938">MSSPPRHCAGCPESLPDDADPRRKYCSASCRKRAEVRRRRARLRGSETTDLRAELVGAYQRLQHLETQLGQAHARVEDREATIRDLRTQLARQERMWVKSSRARARTVLEARDRVAAVTAELASATEGTVDRSHLTRAAERIVDLQHRMNELSGQYDRLVTEHRSLADRYEAMSTDYQALVDIARTLHGDRKRYQTVVEQWNVLAGRLAQQLTGQRGSKIDRTIVATWANWRKELTEAGARPDRSGDRTKGGAR</sequence>